<reference evidence="2" key="1">
    <citation type="submission" date="2016-10" db="EMBL/GenBank/DDBJ databases">
        <authorList>
            <person name="Varghese N."/>
            <person name="Submissions S."/>
        </authorList>
    </citation>
    <scope>NUCLEOTIDE SEQUENCE [LARGE SCALE GENOMIC DNA]</scope>
    <source>
        <strain evidence="2">Jip14</strain>
    </source>
</reference>
<protein>
    <recommendedName>
        <fullName evidence="3">DUF3052 domain-containing protein</fullName>
    </recommendedName>
</protein>
<dbReference type="STRING" id="332977.SAMN05421740_11333"/>
<gene>
    <name evidence="1" type="ORF">SAMN05421740_11333</name>
</gene>
<proteinExistence type="predicted"/>
<dbReference type="RefSeq" id="WP_090609050.1">
    <property type="nucleotide sequence ID" value="NZ_FNZR01000013.1"/>
</dbReference>
<evidence type="ECO:0008006" key="3">
    <source>
        <dbReference type="Google" id="ProtNLM"/>
    </source>
</evidence>
<keyword evidence="2" id="KW-1185">Reference proteome</keyword>
<dbReference type="EMBL" id="FNZR01000013">
    <property type="protein sequence ID" value="SEL90669.1"/>
    <property type="molecule type" value="Genomic_DNA"/>
</dbReference>
<dbReference type="OrthoDB" id="9800461at2"/>
<sequence>MNTLFKKLNFKNQPTILSINHPDSFQQELNDMASVAHILTNADQVESISFMVAFVTKQTEIDRIIEQVATKLETDAVLWFCYPKGTSKKYKCDFNRDTGWASLGRYDLEPVRQVAIDEDWSALRFRNVDNIKHITRREDFALTDKAKQRTTSKR</sequence>
<evidence type="ECO:0000313" key="1">
    <source>
        <dbReference type="EMBL" id="SEL90669.1"/>
    </source>
</evidence>
<organism evidence="1 2">
    <name type="scientific">Parapedobacter koreensis</name>
    <dbReference type="NCBI Taxonomy" id="332977"/>
    <lineage>
        <taxon>Bacteria</taxon>
        <taxon>Pseudomonadati</taxon>
        <taxon>Bacteroidota</taxon>
        <taxon>Sphingobacteriia</taxon>
        <taxon>Sphingobacteriales</taxon>
        <taxon>Sphingobacteriaceae</taxon>
        <taxon>Parapedobacter</taxon>
    </lineage>
</organism>
<name>A0A1H7U1L7_9SPHI</name>
<evidence type="ECO:0000313" key="2">
    <source>
        <dbReference type="Proteomes" id="UP000198916"/>
    </source>
</evidence>
<accession>A0A1H7U1L7</accession>
<dbReference type="Proteomes" id="UP000198916">
    <property type="component" value="Unassembled WGS sequence"/>
</dbReference>
<dbReference type="AlphaFoldDB" id="A0A1H7U1L7"/>